<dbReference type="InterPro" id="IPR007248">
    <property type="entry name" value="Mpv17_PMP22"/>
</dbReference>
<dbReference type="AlphaFoldDB" id="A0A151ZA35"/>
<keyword evidence="8" id="KW-1185">Reference proteome</keyword>
<evidence type="ECO:0000313" key="8">
    <source>
        <dbReference type="Proteomes" id="UP000076078"/>
    </source>
</evidence>
<dbReference type="OMA" id="WYQSKLA"/>
<comment type="caution">
    <text evidence="7">The sequence shown here is derived from an EMBL/GenBank/DDBJ whole genome shotgun (WGS) entry which is preliminary data.</text>
</comment>
<organism evidence="7 8">
    <name type="scientific">Tieghemostelium lacteum</name>
    <name type="common">Slime mold</name>
    <name type="synonym">Dictyostelium lacteum</name>
    <dbReference type="NCBI Taxonomy" id="361077"/>
    <lineage>
        <taxon>Eukaryota</taxon>
        <taxon>Amoebozoa</taxon>
        <taxon>Evosea</taxon>
        <taxon>Eumycetozoa</taxon>
        <taxon>Dictyostelia</taxon>
        <taxon>Dictyosteliales</taxon>
        <taxon>Raperosteliaceae</taxon>
        <taxon>Tieghemostelium</taxon>
    </lineage>
</organism>
<evidence type="ECO:0000256" key="2">
    <source>
        <dbReference type="ARBA" id="ARBA00006824"/>
    </source>
</evidence>
<dbReference type="PANTHER" id="PTHR11266:SF17">
    <property type="entry name" value="PROTEIN MPV17"/>
    <property type="match status" value="1"/>
</dbReference>
<evidence type="ECO:0000256" key="4">
    <source>
        <dbReference type="ARBA" id="ARBA00022989"/>
    </source>
</evidence>
<evidence type="ECO:0000256" key="6">
    <source>
        <dbReference type="RuleBase" id="RU363053"/>
    </source>
</evidence>
<name>A0A151ZA35_TIELA</name>
<comment type="subcellular location">
    <subcellularLocation>
        <location evidence="1">Membrane</location>
        <topology evidence="1">Multi-pass membrane protein</topology>
    </subcellularLocation>
</comment>
<dbReference type="EMBL" id="LODT01000037">
    <property type="protein sequence ID" value="KYQ90807.1"/>
    <property type="molecule type" value="Genomic_DNA"/>
</dbReference>
<dbReference type="OrthoDB" id="16786at2759"/>
<evidence type="ECO:0000313" key="7">
    <source>
        <dbReference type="EMBL" id="KYQ90807.1"/>
    </source>
</evidence>
<sequence>MSFSFSRLKTNFIWEKYKYLLSTHPVKTKSLTGAVVFAAGDILAQKIEDKHEYKFKRTLMMSSIGCFVIIPQIHYWFKYLDYKIPSKSVLATIGKVTIDQILFCPWMVICNMTSVQILSNGPLNFNFQNCKTKIQRELFPILQRAWMIWPLTNFFLFKYISQDYRLIISNLVSVGWNCILSIASNRKI</sequence>
<reference evidence="7 8" key="1">
    <citation type="submission" date="2015-12" db="EMBL/GenBank/DDBJ databases">
        <title>Dictyostelia acquired genes for synthesis and detection of signals that induce cell-type specialization by lateral gene transfer from prokaryotes.</title>
        <authorList>
            <person name="Gloeckner G."/>
            <person name="Schaap P."/>
        </authorList>
    </citation>
    <scope>NUCLEOTIDE SEQUENCE [LARGE SCALE GENOMIC DNA]</scope>
    <source>
        <strain evidence="7 8">TK</strain>
    </source>
</reference>
<dbReference type="Proteomes" id="UP000076078">
    <property type="component" value="Unassembled WGS sequence"/>
</dbReference>
<evidence type="ECO:0000256" key="5">
    <source>
        <dbReference type="ARBA" id="ARBA00023136"/>
    </source>
</evidence>
<evidence type="ECO:0000256" key="1">
    <source>
        <dbReference type="ARBA" id="ARBA00004141"/>
    </source>
</evidence>
<keyword evidence="4" id="KW-1133">Transmembrane helix</keyword>
<comment type="similarity">
    <text evidence="2 6">Belongs to the peroxisomal membrane protein PXMP2/4 family.</text>
</comment>
<keyword evidence="3" id="KW-0812">Transmembrane</keyword>
<accession>A0A151ZA35</accession>
<gene>
    <name evidence="7" type="ORF">DLAC_09448</name>
</gene>
<dbReference type="FunCoup" id="A0A151ZA35">
    <property type="interactions" value="96"/>
</dbReference>
<keyword evidence="5" id="KW-0472">Membrane</keyword>
<dbReference type="GO" id="GO:0016020">
    <property type="term" value="C:membrane"/>
    <property type="evidence" value="ECO:0007669"/>
    <property type="project" value="UniProtKB-SubCell"/>
</dbReference>
<evidence type="ECO:0000256" key="3">
    <source>
        <dbReference type="ARBA" id="ARBA00022692"/>
    </source>
</evidence>
<protein>
    <submittedName>
        <fullName evidence="7">Pmp22 family protein</fullName>
    </submittedName>
</protein>
<proteinExistence type="inferred from homology"/>
<dbReference type="GO" id="GO:0005739">
    <property type="term" value="C:mitochondrion"/>
    <property type="evidence" value="ECO:0007669"/>
    <property type="project" value="TreeGrafter"/>
</dbReference>
<dbReference type="Pfam" id="PF04117">
    <property type="entry name" value="Mpv17_PMP22"/>
    <property type="match status" value="1"/>
</dbReference>
<dbReference type="InParanoid" id="A0A151ZA35"/>
<dbReference type="STRING" id="361077.A0A151ZA35"/>
<dbReference type="PANTHER" id="PTHR11266">
    <property type="entry name" value="PEROXISOMAL MEMBRANE PROTEIN 2, PXMP2 MPV17"/>
    <property type="match status" value="1"/>
</dbReference>